<evidence type="ECO:0000256" key="13">
    <source>
        <dbReference type="SAM" id="Coils"/>
    </source>
</evidence>
<evidence type="ECO:0000259" key="16">
    <source>
        <dbReference type="PROSITE" id="PS50003"/>
    </source>
</evidence>
<feature type="compositionally biased region" description="Basic and acidic residues" evidence="14">
    <location>
        <begin position="2614"/>
        <end position="2623"/>
    </location>
</feature>
<feature type="compositionally biased region" description="Basic and acidic residues" evidence="14">
    <location>
        <begin position="2975"/>
        <end position="2984"/>
    </location>
</feature>
<evidence type="ECO:0000256" key="10">
    <source>
        <dbReference type="ARBA" id="ARBA00023203"/>
    </source>
</evidence>
<dbReference type="GO" id="GO:0051693">
    <property type="term" value="P:actin filament capping"/>
    <property type="evidence" value="ECO:0007669"/>
    <property type="project" value="UniProtKB-KW"/>
</dbReference>
<feature type="compositionally biased region" description="Basic and acidic residues" evidence="14">
    <location>
        <begin position="2923"/>
        <end position="2933"/>
    </location>
</feature>
<dbReference type="PROSITE" id="PS00019">
    <property type="entry name" value="ACTININ_1"/>
    <property type="match status" value="1"/>
</dbReference>
<keyword evidence="3 12" id="KW-0728">SH3 domain</keyword>
<evidence type="ECO:0000256" key="3">
    <source>
        <dbReference type="ARBA" id="ARBA00022443"/>
    </source>
</evidence>
<feature type="coiled-coil region" evidence="13">
    <location>
        <begin position="2161"/>
        <end position="2188"/>
    </location>
</feature>
<evidence type="ECO:0000256" key="5">
    <source>
        <dbReference type="ARBA" id="ARBA00022490"/>
    </source>
</evidence>
<dbReference type="Pfam" id="PF15410">
    <property type="entry name" value="PH_9"/>
    <property type="match status" value="1"/>
</dbReference>
<dbReference type="CDD" id="cd21193">
    <property type="entry name" value="CH_beta_spectrin_rpt1"/>
    <property type="match status" value="1"/>
</dbReference>
<dbReference type="InterPro" id="IPR018159">
    <property type="entry name" value="Spectrin/alpha-actinin"/>
</dbReference>
<dbReference type="SMART" id="SM00150">
    <property type="entry name" value="SPEC"/>
    <property type="match status" value="20"/>
</dbReference>
<feature type="domain" description="Calponin-homology (CH)" evidence="17">
    <location>
        <begin position="154"/>
        <end position="258"/>
    </location>
</feature>
<dbReference type="SUPFAM" id="SSF50044">
    <property type="entry name" value="SH3-domain"/>
    <property type="match status" value="1"/>
</dbReference>
<feature type="coiled-coil region" evidence="13">
    <location>
        <begin position="1238"/>
        <end position="1323"/>
    </location>
</feature>
<evidence type="ECO:0000256" key="6">
    <source>
        <dbReference type="ARBA" id="ARBA00022553"/>
    </source>
</evidence>
<evidence type="ECO:0000256" key="11">
    <source>
        <dbReference type="ARBA" id="ARBA00023212"/>
    </source>
</evidence>
<dbReference type="Pfam" id="PF00307">
    <property type="entry name" value="CH"/>
    <property type="match status" value="2"/>
</dbReference>
<dbReference type="Gene3D" id="1.10.418.10">
    <property type="entry name" value="Calponin-like domain"/>
    <property type="match status" value="2"/>
</dbReference>
<dbReference type="CDD" id="cd10571">
    <property type="entry name" value="PH_beta_spectrin"/>
    <property type="match status" value="1"/>
</dbReference>
<dbReference type="FunFam" id="1.20.58.60:FF:000011">
    <property type="entry name" value="Spectrin beta chain"/>
    <property type="match status" value="1"/>
</dbReference>
<feature type="domain" description="SH3" evidence="15">
    <location>
        <begin position="823"/>
        <end position="881"/>
    </location>
</feature>
<evidence type="ECO:0000256" key="4">
    <source>
        <dbReference type="ARBA" id="ARBA00022467"/>
    </source>
</evidence>
<keyword evidence="6" id="KW-0597">Phosphoprotein</keyword>
<dbReference type="PANTHER" id="PTHR11915">
    <property type="entry name" value="SPECTRIN/FILAMIN RELATED CYTOSKELETAL PROTEIN"/>
    <property type="match status" value="1"/>
</dbReference>
<keyword evidence="19" id="KW-1185">Reference proteome</keyword>
<reference evidence="18 19" key="1">
    <citation type="journal article" date="2016" name="Nat. Commun.">
        <title>Extremotolerant tardigrade genome and improved radiotolerance of human cultured cells by tardigrade-unique protein.</title>
        <authorList>
            <person name="Hashimoto T."/>
            <person name="Horikawa D.D."/>
            <person name="Saito Y."/>
            <person name="Kuwahara H."/>
            <person name="Kozuka-Hata H."/>
            <person name="Shin-I T."/>
            <person name="Minakuchi Y."/>
            <person name="Ohishi K."/>
            <person name="Motoyama A."/>
            <person name="Aizu T."/>
            <person name="Enomoto A."/>
            <person name="Kondo K."/>
            <person name="Tanaka S."/>
            <person name="Hara Y."/>
            <person name="Koshikawa S."/>
            <person name="Sagara H."/>
            <person name="Miura T."/>
            <person name="Yokobori S."/>
            <person name="Miyagawa K."/>
            <person name="Suzuki Y."/>
            <person name="Kubo T."/>
            <person name="Oyama M."/>
            <person name="Kohara Y."/>
            <person name="Fujiyama A."/>
            <person name="Arakawa K."/>
            <person name="Katayama T."/>
            <person name="Toyoda A."/>
            <person name="Kunieda T."/>
        </authorList>
    </citation>
    <scope>NUCLEOTIDE SEQUENCE [LARGE SCALE GENOMIC DNA]</scope>
    <source>
        <strain evidence="18 19">YOKOZUNA-1</strain>
    </source>
</reference>
<evidence type="ECO:0000256" key="7">
    <source>
        <dbReference type="ARBA" id="ARBA00022658"/>
    </source>
</evidence>
<evidence type="ECO:0000313" key="18">
    <source>
        <dbReference type="EMBL" id="GAU99228.1"/>
    </source>
</evidence>
<dbReference type="GO" id="GO:0003779">
    <property type="term" value="F:actin binding"/>
    <property type="evidence" value="ECO:0007669"/>
    <property type="project" value="UniProtKB-KW"/>
</dbReference>
<dbReference type="SUPFAM" id="SSF46966">
    <property type="entry name" value="Spectrin repeat"/>
    <property type="match status" value="18"/>
</dbReference>
<feature type="region of interest" description="Disordered" evidence="14">
    <location>
        <begin position="2804"/>
        <end position="2859"/>
    </location>
</feature>
<dbReference type="PRINTS" id="PR00683">
    <property type="entry name" value="SPECTRINPH"/>
</dbReference>
<dbReference type="InterPro" id="IPR001452">
    <property type="entry name" value="SH3_domain"/>
</dbReference>
<sequence length="3003" mass="343486">MASTSSNGHRASAGVGDDIMFEAGRINVLKEERQYIQKKTFTKWVNSYLNKVNMHVNDLFVDLGDGKALLKLLEIISGEKIGKPSNGKMRVHKVENLNKSLAFLHTKVRLESIGAEDIVDGNPTLILGLIWTIILRFLVDIKIPAEDEPEAPQRSGKEALLLWTQQKTRGYQGVKVDNFTSSWKNGLAFNALIHAHYPDLVDFESLRADQPLDNLKNAFDVAERHLGLSRLLDPEDILERPDEKSVITYVSTYYHKFAGLKTGQIAQKRINKIIGSLVDIDRLKTTYEKLCSDLIKWLIRKTGELKDRSFPNRKDGLQKEFARFKEYRSKEKPPRMMERGNIEVAFFEIQTKSKDLGQKAYVPPEGYTIQLVDQHWKQLEVAEHQREMALREAMVRLERLERLADKFKKKAELRSAWLKEMTTLLTNQKVGKTIPQIDATLKKFEAIKADIQPREERFAELMAMSDELSKEDYYDKEAIERRADDILVKWNALLELLQKRRLVLEKLGSLVDMIRDADSLYADLKHLEAQLRSTDNGQNLETVQALLQKHTLIEAELQKMGNLLNDLNTKAPRVMKEAGDEGELLTHSLTRVNDQYKIVQGLAQNRAKKLSEVLVYYQFEVDAEEEDSWAMEKLRALESLPIPRDARQAEMYQQKAKVMETELSARYPKVQSLQATGESLVSKGHPFRNRIQNRLASLTEHWTNLRSLLKDFLQSMDAGLEYFHYHSDANEIESWLKEALTILTSLDSASDVDDVEPLIKRHHNLEEEISAFEPDVKRLGEQSQNLQRYGAIFKKISEAARTIVSPDREIARSVSTTESTEEQKIPQVAVMYPFSVGELKDVKKGEVMTLVDKPEDEWWFVRRDDGVVGAAPANHLKEIDPRIVRKTVTVVQQTKSGTSVQRTASMHFPKEVPVQLDPRHVSERYNTISKSFVQLKNEAAERRKLLGEAAGVREFLRECDELKHWISEQTFSVLADNSEEPASHQQKRFDDKFRPEFSTRKKQFAELQKTGADLIARKHRSSRDAKNALDELKGLWHHLEELRQAKEKDLEYRNGMEQYTETVKNATEYITTKTVTLRIEVPVKGDIAAMRNLHKKIANSERELVPIQQVIETVRSRGEPLKTKYPQEEPFITAKEKELQSQAKKLQEYLAAKRSELEGDVSQSLFESAVDDLMDWCDVTMATLDEQPYIPDQKSASELRQQHSAVSDDIRSHDPEFDSVEELGKKSVKANPAYEPEAKQIFEQLQALRKELSRKATEKEKALEYVESLLETSRKVNRALDEIHRLENILAEQPEVGSSHAEVETLLRRHEDLNADLNATAQRNAKVLDAGLTLINAPPNNHNLIHKPHDKVSSSLIELQEALGRFADLHGQAEKRKAMLEDSLGFQSWKADVDEINHWMDGLLPTMNAEPSEEELSSEKGYRKHAKQVAEINANTELIKELSSDGKAMIVARHFASPTITTSLEQMLTSWTDLTNLAELRNQKFEQAAKARGFFGNVDKANSRLTQIQLMLEQKDGMDENADPRKLRNELKNAESNIKHAEEMVELVKNDAEFLAANNHFNGPKLLQRAKELDVQLKKLQEPAKRRWAELDEIVKKTRIVSDLERERSWIEERLEIVSRSNVGKTLNESASLLAKLDGLQAEVQAHEPAFQRVLFEGLELSTKYPENTAYANLCKDVKTKWQSLVKQLPVRRAELELAEKGHRYWLDYTDSSEWVDHHLHHLKENPVSGKDVESAARLIEQTCQLTRELKSEKELLDDMEDQAKVLVEQGHPEGKDIAEAQKSLRLQMNELEQMLRERSQQLGNSKLVFAFQDDCGDLESWLQDQNRVAENTDYGVDSATLAVTKADFANFDKKVSEKGPRKIKLLETEAGEVVKNGAASPEDVAPLVAHIHNLWAELKTSIERREQSLDKMEDIFAFNDKVDECRGSIQDALAMCHDHEGGELKDVLIRLKRHVEVENDARRIQQDIDQLKEDSMDLIERYPGKDAENVSRKRAALVEDWDGLKKALVRRRSELESLASTHRWLNSAKELQKWGDNLLARMIGDHPESISIDVQVQDHNDMRAEIVAKYPEFEQLLKTPPSALPEQVAERAQAVESLRQRLPAAWEERKVSLDETFHVRKFLRDLDQIDATSATQGAYLDTKEPSDLTGDQIRKLISNHSAFEKVVAQQAEKLKNLENQAEFLVQEHKIDPHQITPKLQEVSARRKRIGEMTARRTQYLQDMLAYSEFVGIAEDMEAWMEEKATLLKTTPADELGFEEKLKEYLKHHTFEAEVKSFTDRAQAMVQKGHSESPAVKARTESINEEWVNLREAMRTRREALLGAKLINAFIRDCEEAISFLHGQEAIAYDEDLGQDSESVQALIHRHEKFQRTLAPFGQRIQHIKEESTKLLHSYPASHARIEKKRDEVLVMWNELVQRTEIRTSRLMVSSRLQNYLDKYNEFSDWITATLTAITANDLPQEVHRAEAVIARHKKYEMEIAGRREEFLAICKEGRLIVTECSDMAGGVADKVKSLEEGYTTLIDVWKRRSELYVLNLDIQIFIRDCNLFTSWMHSQEPILHDDDLGDSIQRVEELIRKHDDFQKNVENQEERLALVKRLTELEKLFMAQAAREQQAHEADKQRQQMSTNRATSASSATTVPIVAPFRGEFTAIEVVDSRTTPTKLHATLSADKTPPVEMESELERKQELDAGGSKHSQRSWRTFHTVLIGQLLCFYKKKMPSYEYGRHAASTPLNLYRCEIRPALDYTKKDHVFRIRLEDKSEYLFAAETDEVMNEWIKRVNFHAALPPHQQLISYEQGQQMTREGSMNGHNGAHASEFAEESEDSNQTARVLPRSPVSNGNSEHVAPVPRPRSSHMNVSPERIYPERHVFSLSSEVLTEGNSDTNSEPVVVVQKRSSMIHTRNTGKRSESFGGEIDDYSERGVDVDYMDRPRTTSSLAIQDSRGNGRSGYRGATLPAASSFGQHSPDGPSSSLEGKKSLDGKKSGSRLSIPNIFKRKEKEKA</sequence>
<dbReference type="PROSITE" id="PS50002">
    <property type="entry name" value="SH3"/>
    <property type="match status" value="1"/>
</dbReference>
<evidence type="ECO:0000313" key="19">
    <source>
        <dbReference type="Proteomes" id="UP000186922"/>
    </source>
</evidence>
<dbReference type="SMART" id="SM00033">
    <property type="entry name" value="CH"/>
    <property type="match status" value="2"/>
</dbReference>
<feature type="coiled-coil region" evidence="13">
    <location>
        <begin position="1750"/>
        <end position="1802"/>
    </location>
</feature>
<name>A0A1D1VL71_RAMVA</name>
<organism evidence="18 19">
    <name type="scientific">Ramazzottius varieornatus</name>
    <name type="common">Water bear</name>
    <name type="synonym">Tardigrade</name>
    <dbReference type="NCBI Taxonomy" id="947166"/>
    <lineage>
        <taxon>Eukaryota</taxon>
        <taxon>Metazoa</taxon>
        <taxon>Ecdysozoa</taxon>
        <taxon>Tardigrada</taxon>
        <taxon>Eutardigrada</taxon>
        <taxon>Parachela</taxon>
        <taxon>Hypsibioidea</taxon>
        <taxon>Ramazzottiidae</taxon>
        <taxon>Ramazzottius</taxon>
    </lineage>
</organism>
<dbReference type="InterPro" id="IPR001589">
    <property type="entry name" value="Actinin_actin-bd_CS"/>
</dbReference>
<dbReference type="GO" id="GO:0005737">
    <property type="term" value="C:cytoplasm"/>
    <property type="evidence" value="ECO:0007669"/>
    <property type="project" value="UniProtKB-ARBA"/>
</dbReference>
<keyword evidence="8" id="KW-0493">Microtubule</keyword>
<feature type="domain" description="Calponin-homology (CH)" evidence="17">
    <location>
        <begin position="35"/>
        <end position="138"/>
    </location>
</feature>
<dbReference type="InterPro" id="IPR001715">
    <property type="entry name" value="CH_dom"/>
</dbReference>
<dbReference type="Pfam" id="PF00435">
    <property type="entry name" value="Spectrin"/>
    <property type="match status" value="17"/>
</dbReference>
<dbReference type="InterPro" id="IPR011993">
    <property type="entry name" value="PH-like_dom_sf"/>
</dbReference>
<dbReference type="PROSITE" id="PS50003">
    <property type="entry name" value="PH_DOMAIN"/>
    <property type="match status" value="1"/>
</dbReference>
<feature type="coiled-coil region" evidence="13">
    <location>
        <begin position="1524"/>
        <end position="1558"/>
    </location>
</feature>
<feature type="coiled-coil region" evidence="13">
    <location>
        <begin position="2572"/>
        <end position="2599"/>
    </location>
</feature>
<keyword evidence="7" id="KW-0344">Guanine-nucleotide releasing factor</keyword>
<evidence type="ECO:0000256" key="12">
    <source>
        <dbReference type="PROSITE-ProRule" id="PRU00192"/>
    </source>
</evidence>
<keyword evidence="9" id="KW-0677">Repeat</keyword>
<comment type="similarity">
    <text evidence="2">Belongs to the spectrin family.</text>
</comment>
<evidence type="ECO:0008006" key="20">
    <source>
        <dbReference type="Google" id="ProtNLM"/>
    </source>
</evidence>
<protein>
    <recommendedName>
        <fullName evidence="20">Spectrin beta chain</fullName>
    </recommendedName>
</protein>
<dbReference type="InterPro" id="IPR001849">
    <property type="entry name" value="PH_domain"/>
</dbReference>
<dbReference type="InterPro" id="IPR001605">
    <property type="entry name" value="PH_dom-spectrin-type"/>
</dbReference>
<dbReference type="InterPro" id="IPR036872">
    <property type="entry name" value="CH_dom_sf"/>
</dbReference>
<feature type="domain" description="PH" evidence="16">
    <location>
        <begin position="2676"/>
        <end position="2786"/>
    </location>
</feature>
<dbReference type="SMART" id="SM00326">
    <property type="entry name" value="SH3"/>
    <property type="match status" value="1"/>
</dbReference>
<dbReference type="FunFam" id="1.10.418.10:FF:000001">
    <property type="entry name" value="Actinin alpha 1"/>
    <property type="match status" value="1"/>
</dbReference>
<keyword evidence="4" id="KW-0117">Actin capping</keyword>
<dbReference type="SUPFAM" id="SSF50729">
    <property type="entry name" value="PH domain-like"/>
    <property type="match status" value="1"/>
</dbReference>
<feature type="compositionally biased region" description="Polar residues" evidence="14">
    <location>
        <begin position="2934"/>
        <end position="2946"/>
    </location>
</feature>
<dbReference type="GO" id="GO:0005874">
    <property type="term" value="C:microtubule"/>
    <property type="evidence" value="ECO:0007669"/>
    <property type="project" value="UniProtKB-KW"/>
</dbReference>
<dbReference type="GO" id="GO:0016020">
    <property type="term" value="C:membrane"/>
    <property type="evidence" value="ECO:0007669"/>
    <property type="project" value="UniProtKB-ARBA"/>
</dbReference>
<keyword evidence="11" id="KW-0206">Cytoskeleton</keyword>
<evidence type="ECO:0000259" key="17">
    <source>
        <dbReference type="PROSITE" id="PS50021"/>
    </source>
</evidence>
<proteinExistence type="inferred from homology"/>
<dbReference type="Gene3D" id="2.30.29.30">
    <property type="entry name" value="Pleckstrin-homology domain (PH domain)/Phosphotyrosine-binding domain (PTB)"/>
    <property type="match status" value="1"/>
</dbReference>
<dbReference type="SUPFAM" id="SSF47576">
    <property type="entry name" value="Calponin-homology domain, CH-domain"/>
    <property type="match status" value="1"/>
</dbReference>
<keyword evidence="10" id="KW-0009">Actin-binding</keyword>
<keyword evidence="5" id="KW-0963">Cytoplasm</keyword>
<dbReference type="CDD" id="cd00176">
    <property type="entry name" value="SPEC"/>
    <property type="match status" value="11"/>
</dbReference>
<dbReference type="OrthoDB" id="18853at2759"/>
<feature type="region of interest" description="Disordered" evidence="14">
    <location>
        <begin position="2666"/>
        <end position="2696"/>
    </location>
</feature>
<dbReference type="EMBL" id="BDGG01000005">
    <property type="protein sequence ID" value="GAU99228.1"/>
    <property type="molecule type" value="Genomic_DNA"/>
</dbReference>
<dbReference type="PROSITE" id="PS00020">
    <property type="entry name" value="ACTININ_2"/>
    <property type="match status" value="1"/>
</dbReference>
<dbReference type="Gene3D" id="2.30.30.40">
    <property type="entry name" value="SH3 Domains"/>
    <property type="match status" value="1"/>
</dbReference>
<evidence type="ECO:0000256" key="1">
    <source>
        <dbReference type="ARBA" id="ARBA00004245"/>
    </source>
</evidence>
<dbReference type="GO" id="GO:0005543">
    <property type="term" value="F:phospholipid binding"/>
    <property type="evidence" value="ECO:0007669"/>
    <property type="project" value="InterPro"/>
</dbReference>
<evidence type="ECO:0000259" key="15">
    <source>
        <dbReference type="PROSITE" id="PS50002"/>
    </source>
</evidence>
<keyword evidence="13" id="KW-0175">Coiled coil</keyword>
<comment type="caution">
    <text evidence="18">The sequence shown here is derived from an EMBL/GenBank/DDBJ whole genome shotgun (WGS) entry which is preliminary data.</text>
</comment>
<dbReference type="SMART" id="SM00233">
    <property type="entry name" value="PH"/>
    <property type="match status" value="1"/>
</dbReference>
<feature type="region of interest" description="Disordered" evidence="14">
    <location>
        <begin position="2923"/>
        <end position="3003"/>
    </location>
</feature>
<dbReference type="GO" id="GO:0005085">
    <property type="term" value="F:guanyl-nucleotide exchange factor activity"/>
    <property type="evidence" value="ECO:0007669"/>
    <property type="project" value="UniProtKB-KW"/>
</dbReference>
<dbReference type="InterPro" id="IPR002017">
    <property type="entry name" value="Spectrin_repeat"/>
</dbReference>
<accession>A0A1D1VL71</accession>
<dbReference type="InterPro" id="IPR036028">
    <property type="entry name" value="SH3-like_dom_sf"/>
</dbReference>
<dbReference type="InterPro" id="IPR041681">
    <property type="entry name" value="PH_9"/>
</dbReference>
<evidence type="ECO:0000256" key="8">
    <source>
        <dbReference type="ARBA" id="ARBA00022701"/>
    </source>
</evidence>
<dbReference type="FunFam" id="1.10.418.10:FF:000043">
    <property type="entry name" value="Spectrin beta chain, non-erythrocytic"/>
    <property type="match status" value="1"/>
</dbReference>
<dbReference type="Proteomes" id="UP000186922">
    <property type="component" value="Unassembled WGS sequence"/>
</dbReference>
<gene>
    <name evidence="18" type="primary">RvY_10260-1</name>
    <name evidence="18" type="synonym">RvY_10260.1</name>
    <name evidence="18" type="ORF">RvY_10260</name>
</gene>
<evidence type="ECO:0000256" key="2">
    <source>
        <dbReference type="ARBA" id="ARBA00006826"/>
    </source>
</evidence>
<evidence type="ECO:0000256" key="9">
    <source>
        <dbReference type="ARBA" id="ARBA00022737"/>
    </source>
</evidence>
<dbReference type="PROSITE" id="PS50021">
    <property type="entry name" value="CH"/>
    <property type="match status" value="2"/>
</dbReference>
<dbReference type="Gene3D" id="1.20.58.60">
    <property type="match status" value="13"/>
</dbReference>
<feature type="region of interest" description="Disordered" evidence="14">
    <location>
        <begin position="2613"/>
        <end position="2637"/>
    </location>
</feature>
<comment type="subcellular location">
    <subcellularLocation>
        <location evidence="1">Cytoplasm</location>
        <location evidence="1">Cytoskeleton</location>
    </subcellularLocation>
</comment>
<dbReference type="FunFam" id="2.30.29.30:FF:000024">
    <property type="entry name" value="Spectrin beta chain"/>
    <property type="match status" value="1"/>
</dbReference>
<feature type="coiled-coil region" evidence="13">
    <location>
        <begin position="1955"/>
        <end position="1982"/>
    </location>
</feature>
<evidence type="ECO:0000256" key="14">
    <source>
        <dbReference type="SAM" id="MobiDB-lite"/>
    </source>
</evidence>
<dbReference type="STRING" id="947166.A0A1D1VL71"/>